<dbReference type="PANTHER" id="PTHR33087:SF42">
    <property type="entry name" value="DUF4283 DOMAIN-CONTAINING PROTEIN"/>
    <property type="match status" value="1"/>
</dbReference>
<dbReference type="AlphaFoldDB" id="A0AAD8S2U7"/>
<proteinExistence type="predicted"/>
<evidence type="ECO:0000256" key="1">
    <source>
        <dbReference type="PROSITE-ProRule" id="PRU00047"/>
    </source>
</evidence>
<feature type="compositionally biased region" description="Basic residues" evidence="2">
    <location>
        <begin position="103"/>
        <end position="116"/>
    </location>
</feature>
<dbReference type="PANTHER" id="PTHR33087">
    <property type="entry name" value="OS07G0539200 PROTEIN"/>
    <property type="match status" value="1"/>
</dbReference>
<feature type="domain" description="CCHC-type" evidence="3">
    <location>
        <begin position="155"/>
        <end position="168"/>
    </location>
</feature>
<feature type="region of interest" description="Disordered" evidence="2">
    <location>
        <begin position="166"/>
        <end position="187"/>
    </location>
</feature>
<feature type="compositionally biased region" description="Basic and acidic residues" evidence="2">
    <location>
        <begin position="202"/>
        <end position="222"/>
    </location>
</feature>
<dbReference type="InterPro" id="IPR001878">
    <property type="entry name" value="Znf_CCHC"/>
</dbReference>
<reference evidence="4" key="1">
    <citation type="submission" date="2023-07" db="EMBL/GenBank/DDBJ databases">
        <title>A chromosome-level genome assembly of Lolium multiflorum.</title>
        <authorList>
            <person name="Chen Y."/>
            <person name="Copetti D."/>
            <person name="Kolliker R."/>
            <person name="Studer B."/>
        </authorList>
    </citation>
    <scope>NUCLEOTIDE SEQUENCE</scope>
    <source>
        <strain evidence="4">02402/16</strain>
        <tissue evidence="4">Leaf</tissue>
    </source>
</reference>
<feature type="compositionally biased region" description="Basic and acidic residues" evidence="2">
    <location>
        <begin position="230"/>
        <end position="241"/>
    </location>
</feature>
<dbReference type="EMBL" id="JAUUTY010000004">
    <property type="protein sequence ID" value="KAK1644721.1"/>
    <property type="molecule type" value="Genomic_DNA"/>
</dbReference>
<feature type="compositionally biased region" description="Gly residues" evidence="2">
    <location>
        <begin position="621"/>
        <end position="631"/>
    </location>
</feature>
<sequence>MTPSTPSPSPSPSPPPASSPRGREDRWRGGRGSDSEETPRSQQGAFDGGRARRGGDRPEPSSARREVRSLVCREEESAAFDELDDLEDPDEEEEAPWEEPTHVTRKRGRRAGKKVAARPTRPERVPGAYDDYCGLCLLCTQPGHRAADCTTGPVCLRCGEAGHMSRECSLPRQPRPMSPPADAMEPARKRVNDAGRARRVDVRAGDHRAHAPEARQAAREQVHAGGPRSGMDRRRVQRREAAPPAVVAAPRQAAAPPRAMAAPGRDAPPPRAAVGRQSTQLGAGMVAVAGEVRAVAPVPVGDRAVVPVLPQARRAEALPRPRRGADEEVVPLALRAPAAGGELARRPARAACVLSRTVEIDEAEDALSRALLAVIVGVRRAVTTDEVAMALEDIHRLPPGSFSVHCHRPEDFLIFFATKEDRDMVLRDEVIESPFFRLLLRPWARRTNTASGDLCVHAELEVEGVPANAWSMATAEAILAPSAWVERLHPLTRSRADMGTFRMSAWCLDPSLIPREMDLHIVEPDEPPSSEDMAAPAQAVVPPHINTLAYPLIIHVTSTIDFRRSVNRRGAGDRSVNGEGGTPAWPAWPARRQYSYTRGVPDTLPGSAEGGSAAASSSSAGQGGGDRGGGVRTLSSGVIVGETVAPSRGSKKRRRGGRKVRELWARAAAEAAGGGALGAMAAVGAVGEQGSEACATATPTLAEEATPVLATEDHRPVLSAGVDAGEALAAMGAGGDRQAAASAIGEGVSSYAPIHAQVDPLVHGPVHCSGDRVVPVQRPVVGAACVTVGPSAGRALDASRSNLAAEGGGGPRSFRVGAYEIPFPALECESAPEEPPSLQIATLEDVAGPFVPRPLLGLDAFASPPPSKAFHSAGPDSTVGSGGRDGAGLGALAVHGQEFILSTPSSPFGARTEEESDDEVLDGEIVADPPPPRDGVDTGAVAPPSAAPPSVCRFATPPLVFQRARQAPVLRAPVPLARPRTPGEFLEAAKSRSDALLQTPAVRRRLVELNFQPRRSSRIAKQPGGTNAEMKAVRNLMRKLGLISGDEAPTEAALDAYHKMYELPLTDDMIEAIAEFYGWTLSSIRGCSPPMLGMSGGRLVEA</sequence>
<feature type="compositionally biased region" description="Basic and acidic residues" evidence="2">
    <location>
        <begin position="49"/>
        <end position="76"/>
    </location>
</feature>
<feature type="compositionally biased region" description="Basic and acidic residues" evidence="2">
    <location>
        <begin position="21"/>
        <end position="39"/>
    </location>
</feature>
<keyword evidence="1" id="KW-0479">Metal-binding</keyword>
<feature type="compositionally biased region" description="Low complexity" evidence="2">
    <location>
        <begin position="606"/>
        <end position="620"/>
    </location>
</feature>
<dbReference type="GO" id="GO:0003676">
    <property type="term" value="F:nucleic acid binding"/>
    <property type="evidence" value="ECO:0007669"/>
    <property type="project" value="InterPro"/>
</dbReference>
<evidence type="ECO:0000259" key="3">
    <source>
        <dbReference type="PROSITE" id="PS50158"/>
    </source>
</evidence>
<protein>
    <recommendedName>
        <fullName evidence="3">CCHC-type domain-containing protein</fullName>
    </recommendedName>
</protein>
<feature type="region of interest" description="Disordered" evidence="2">
    <location>
        <begin position="1"/>
        <end position="122"/>
    </location>
</feature>
<feature type="compositionally biased region" description="Pro residues" evidence="2">
    <location>
        <begin position="1"/>
        <end position="18"/>
    </location>
</feature>
<evidence type="ECO:0000313" key="5">
    <source>
        <dbReference type="Proteomes" id="UP001231189"/>
    </source>
</evidence>
<feature type="compositionally biased region" description="Basic residues" evidence="2">
    <location>
        <begin position="649"/>
        <end position="658"/>
    </location>
</feature>
<dbReference type="SMART" id="SM00343">
    <property type="entry name" value="ZnF_C2HC"/>
    <property type="match status" value="2"/>
</dbReference>
<comment type="caution">
    <text evidence="4">The sequence shown here is derived from an EMBL/GenBank/DDBJ whole genome shotgun (WGS) entry which is preliminary data.</text>
</comment>
<feature type="compositionally biased region" description="Low complexity" evidence="2">
    <location>
        <begin position="940"/>
        <end position="949"/>
    </location>
</feature>
<evidence type="ECO:0000313" key="4">
    <source>
        <dbReference type="EMBL" id="KAK1644721.1"/>
    </source>
</evidence>
<keyword evidence="5" id="KW-1185">Reference proteome</keyword>
<name>A0AAD8S2U7_LOLMU</name>
<feature type="compositionally biased region" description="Low complexity" evidence="2">
    <location>
        <begin position="242"/>
        <end position="265"/>
    </location>
</feature>
<accession>A0AAD8S2U7</accession>
<dbReference type="Gene3D" id="4.10.60.10">
    <property type="entry name" value="Zinc finger, CCHC-type"/>
    <property type="match status" value="1"/>
</dbReference>
<dbReference type="InterPro" id="IPR036875">
    <property type="entry name" value="Znf_CCHC_sf"/>
</dbReference>
<keyword evidence="1" id="KW-0863">Zinc-finger</keyword>
<evidence type="ECO:0000256" key="2">
    <source>
        <dbReference type="SAM" id="MobiDB-lite"/>
    </source>
</evidence>
<dbReference type="GO" id="GO:0008270">
    <property type="term" value="F:zinc ion binding"/>
    <property type="evidence" value="ECO:0007669"/>
    <property type="project" value="UniProtKB-KW"/>
</dbReference>
<feature type="compositionally biased region" description="Acidic residues" evidence="2">
    <location>
        <begin position="77"/>
        <end position="97"/>
    </location>
</feature>
<feature type="region of interest" description="Disordered" evidence="2">
    <location>
        <begin position="903"/>
        <end position="949"/>
    </location>
</feature>
<keyword evidence="1" id="KW-0862">Zinc</keyword>
<organism evidence="4 5">
    <name type="scientific">Lolium multiflorum</name>
    <name type="common">Italian ryegrass</name>
    <name type="synonym">Lolium perenne subsp. multiflorum</name>
    <dbReference type="NCBI Taxonomy" id="4521"/>
    <lineage>
        <taxon>Eukaryota</taxon>
        <taxon>Viridiplantae</taxon>
        <taxon>Streptophyta</taxon>
        <taxon>Embryophyta</taxon>
        <taxon>Tracheophyta</taxon>
        <taxon>Spermatophyta</taxon>
        <taxon>Magnoliopsida</taxon>
        <taxon>Liliopsida</taxon>
        <taxon>Poales</taxon>
        <taxon>Poaceae</taxon>
        <taxon>BOP clade</taxon>
        <taxon>Pooideae</taxon>
        <taxon>Poodae</taxon>
        <taxon>Poeae</taxon>
        <taxon>Poeae Chloroplast Group 2 (Poeae type)</taxon>
        <taxon>Loliodinae</taxon>
        <taxon>Loliinae</taxon>
        <taxon>Lolium</taxon>
    </lineage>
</organism>
<dbReference type="InterPro" id="IPR053253">
    <property type="entry name" value="Sex_diff_modulator"/>
</dbReference>
<gene>
    <name evidence="4" type="ORF">QYE76_062526</name>
</gene>
<dbReference type="Proteomes" id="UP001231189">
    <property type="component" value="Unassembled WGS sequence"/>
</dbReference>
<feature type="region of interest" description="Disordered" evidence="2">
    <location>
        <begin position="597"/>
        <end position="659"/>
    </location>
</feature>
<dbReference type="Pfam" id="PF00098">
    <property type="entry name" value="zf-CCHC"/>
    <property type="match status" value="1"/>
</dbReference>
<dbReference type="PROSITE" id="PS50158">
    <property type="entry name" value="ZF_CCHC"/>
    <property type="match status" value="1"/>
</dbReference>
<feature type="region of interest" description="Disordered" evidence="2">
    <location>
        <begin position="202"/>
        <end position="275"/>
    </location>
</feature>
<dbReference type="SUPFAM" id="SSF57756">
    <property type="entry name" value="Retrovirus zinc finger-like domains"/>
    <property type="match status" value="1"/>
</dbReference>